<evidence type="ECO:0000313" key="3">
    <source>
        <dbReference type="Proteomes" id="UP000182589"/>
    </source>
</evidence>
<dbReference type="PROSITE" id="PS51832">
    <property type="entry name" value="HD_GYP"/>
    <property type="match status" value="1"/>
</dbReference>
<dbReference type="Proteomes" id="UP000182589">
    <property type="component" value="Unassembled WGS sequence"/>
</dbReference>
<organism evidence="2 3">
    <name type="scientific">Alicyclobacillus hesperidum</name>
    <dbReference type="NCBI Taxonomy" id="89784"/>
    <lineage>
        <taxon>Bacteria</taxon>
        <taxon>Bacillati</taxon>
        <taxon>Bacillota</taxon>
        <taxon>Bacilli</taxon>
        <taxon>Bacillales</taxon>
        <taxon>Alicyclobacillaceae</taxon>
        <taxon>Alicyclobacillus</taxon>
    </lineage>
</organism>
<proteinExistence type="predicted"/>
<keyword evidence="3" id="KW-1185">Reference proteome</keyword>
<dbReference type="AlphaFoldDB" id="A0A1H2YKN3"/>
<name>A0A1H2YKN3_9BACL</name>
<dbReference type="EMBL" id="FNOJ01000044">
    <property type="protein sequence ID" value="SDX05783.1"/>
    <property type="molecule type" value="Genomic_DNA"/>
</dbReference>
<feature type="domain" description="HD-GYP" evidence="1">
    <location>
        <begin position="54"/>
        <end position="146"/>
    </location>
</feature>
<gene>
    <name evidence="2" type="ORF">SAMN04489725_1442</name>
</gene>
<evidence type="ECO:0000259" key="1">
    <source>
        <dbReference type="PROSITE" id="PS51832"/>
    </source>
</evidence>
<protein>
    <recommendedName>
        <fullName evidence="1">HD-GYP domain-containing protein</fullName>
    </recommendedName>
</protein>
<reference evidence="3" key="1">
    <citation type="submission" date="2016-10" db="EMBL/GenBank/DDBJ databases">
        <authorList>
            <person name="Varghese N."/>
        </authorList>
    </citation>
    <scope>NUCLEOTIDE SEQUENCE [LARGE SCALE GENOMIC DNA]</scope>
    <source>
        <strain evidence="3">DSM 12489</strain>
    </source>
</reference>
<dbReference type="STRING" id="89784.SAMN04489725_1442"/>
<sequence length="146" mass="17377">MKLFLAYRRGKVIHKRTEYDRVRLAFVFHMRFERRTRDEAFEEIVEVVQRVPDVHEQNYLAALILGFSGRVMADEQKEQLRRVLEMTDLLRELEREFEEKGIHKGELLKAREIAHNLLAEGVPTEVIEKATGLSREELEELKKHLH</sequence>
<accession>A0A1H2YKN3</accession>
<evidence type="ECO:0000313" key="2">
    <source>
        <dbReference type="EMBL" id="SDX05783.1"/>
    </source>
</evidence>
<dbReference type="InterPro" id="IPR037522">
    <property type="entry name" value="HD_GYP_dom"/>
</dbReference>